<dbReference type="GO" id="GO:0005737">
    <property type="term" value="C:cytoplasm"/>
    <property type="evidence" value="ECO:0007669"/>
    <property type="project" value="TreeGrafter"/>
</dbReference>
<dbReference type="InterPro" id="IPR023801">
    <property type="entry name" value="His_deacetylse_dom"/>
</dbReference>
<feature type="domain" description="Histone deacetylase" evidence="4">
    <location>
        <begin position="58"/>
        <end position="105"/>
    </location>
</feature>
<dbReference type="STRING" id="1590841.A0A2R6PCN9"/>
<dbReference type="Proteomes" id="UP000241394">
    <property type="component" value="Chromosome LG26"/>
</dbReference>
<evidence type="ECO:0000259" key="4">
    <source>
        <dbReference type="Pfam" id="PF00850"/>
    </source>
</evidence>
<reference evidence="5 6" key="1">
    <citation type="submission" date="2017-07" db="EMBL/GenBank/DDBJ databases">
        <title>An improved, manually edited Actinidia chinensis var. chinensis (kiwifruit) genome highlights the challenges associated with draft genomes and gene prediction in plants.</title>
        <authorList>
            <person name="Pilkington S."/>
            <person name="Crowhurst R."/>
            <person name="Hilario E."/>
            <person name="Nardozza S."/>
            <person name="Fraser L."/>
            <person name="Peng Y."/>
            <person name="Gunaseelan K."/>
            <person name="Simpson R."/>
            <person name="Tahir J."/>
            <person name="Deroles S."/>
            <person name="Templeton K."/>
            <person name="Luo Z."/>
            <person name="Davy M."/>
            <person name="Cheng C."/>
            <person name="Mcneilage M."/>
            <person name="Scaglione D."/>
            <person name="Liu Y."/>
            <person name="Zhang Q."/>
            <person name="Datson P."/>
            <person name="De Silva N."/>
            <person name="Gardiner S."/>
            <person name="Bassett H."/>
            <person name="Chagne D."/>
            <person name="Mccallum J."/>
            <person name="Dzierzon H."/>
            <person name="Deng C."/>
            <person name="Wang Y.-Y."/>
            <person name="Barron N."/>
            <person name="Manako K."/>
            <person name="Bowen J."/>
            <person name="Foster T."/>
            <person name="Erridge Z."/>
            <person name="Tiffin H."/>
            <person name="Waite C."/>
            <person name="Davies K."/>
            <person name="Grierson E."/>
            <person name="Laing W."/>
            <person name="Kirk R."/>
            <person name="Chen X."/>
            <person name="Wood M."/>
            <person name="Montefiori M."/>
            <person name="Brummell D."/>
            <person name="Schwinn K."/>
            <person name="Catanach A."/>
            <person name="Fullerton C."/>
            <person name="Li D."/>
            <person name="Meiyalaghan S."/>
            <person name="Nieuwenhuizen N."/>
            <person name="Read N."/>
            <person name="Prakash R."/>
            <person name="Hunter D."/>
            <person name="Zhang H."/>
            <person name="Mckenzie M."/>
            <person name="Knabel M."/>
            <person name="Harris A."/>
            <person name="Allan A."/>
            <person name="Chen A."/>
            <person name="Janssen B."/>
            <person name="Plunkett B."/>
            <person name="Dwamena C."/>
            <person name="Voogd C."/>
            <person name="Leif D."/>
            <person name="Lafferty D."/>
            <person name="Souleyre E."/>
            <person name="Varkonyi-Gasic E."/>
            <person name="Gambi F."/>
            <person name="Hanley J."/>
            <person name="Yao J.-L."/>
            <person name="Cheung J."/>
            <person name="David K."/>
            <person name="Warren B."/>
            <person name="Marsh K."/>
            <person name="Snowden K."/>
            <person name="Lin-Wang K."/>
            <person name="Brian L."/>
            <person name="Martinez-Sanchez M."/>
            <person name="Wang M."/>
            <person name="Ileperuma N."/>
            <person name="Macnee N."/>
            <person name="Campin R."/>
            <person name="Mcatee P."/>
            <person name="Drummond R."/>
            <person name="Espley R."/>
            <person name="Ireland H."/>
            <person name="Wu R."/>
            <person name="Atkinson R."/>
            <person name="Karunairetnam S."/>
            <person name="Bulley S."/>
            <person name="Chunkath S."/>
            <person name="Hanley Z."/>
            <person name="Storey R."/>
            <person name="Thrimawithana A."/>
            <person name="Thomson S."/>
            <person name="David C."/>
            <person name="Testolin R."/>
        </authorList>
    </citation>
    <scope>NUCLEOTIDE SEQUENCE [LARGE SCALE GENOMIC DNA]</scope>
    <source>
        <strain evidence="6">cv. Red5</strain>
        <tissue evidence="5">Young leaf</tissue>
    </source>
</reference>
<dbReference type="GO" id="GO:0000118">
    <property type="term" value="C:histone deacetylase complex"/>
    <property type="evidence" value="ECO:0007669"/>
    <property type="project" value="TreeGrafter"/>
</dbReference>
<comment type="caution">
    <text evidence="5">The sequence shown here is derived from an EMBL/GenBank/DDBJ whole genome shotgun (WGS) entry which is preliminary data.</text>
</comment>
<dbReference type="OrthoDB" id="424012at2759"/>
<dbReference type="PANTHER" id="PTHR10625">
    <property type="entry name" value="HISTONE DEACETYLASE HDAC1-RELATED"/>
    <property type="match status" value="1"/>
</dbReference>
<protein>
    <submittedName>
        <fullName evidence="5">Histone deacetylase</fullName>
    </submittedName>
</protein>
<name>A0A2R6PCN9_ACTCC</name>
<dbReference type="PANTHER" id="PTHR10625:SF25">
    <property type="entry name" value="HISTONE DEACETYLASE 18-RELATED"/>
    <property type="match status" value="1"/>
</dbReference>
<keyword evidence="1" id="KW-0678">Repressor</keyword>
<dbReference type="SUPFAM" id="SSF52768">
    <property type="entry name" value="Arginase/deacetylase"/>
    <property type="match status" value="1"/>
</dbReference>
<dbReference type="GO" id="GO:0004407">
    <property type="term" value="F:histone deacetylase activity"/>
    <property type="evidence" value="ECO:0007669"/>
    <property type="project" value="TreeGrafter"/>
</dbReference>
<organism evidence="5 6">
    <name type="scientific">Actinidia chinensis var. chinensis</name>
    <name type="common">Chinese soft-hair kiwi</name>
    <dbReference type="NCBI Taxonomy" id="1590841"/>
    <lineage>
        <taxon>Eukaryota</taxon>
        <taxon>Viridiplantae</taxon>
        <taxon>Streptophyta</taxon>
        <taxon>Embryophyta</taxon>
        <taxon>Tracheophyta</taxon>
        <taxon>Spermatophyta</taxon>
        <taxon>Magnoliopsida</taxon>
        <taxon>eudicotyledons</taxon>
        <taxon>Gunneridae</taxon>
        <taxon>Pentapetalae</taxon>
        <taxon>asterids</taxon>
        <taxon>Ericales</taxon>
        <taxon>Actinidiaceae</taxon>
        <taxon>Actinidia</taxon>
    </lineage>
</organism>
<dbReference type="Pfam" id="PF00850">
    <property type="entry name" value="Hist_deacetyl"/>
    <property type="match status" value="1"/>
</dbReference>
<reference evidence="6" key="2">
    <citation type="journal article" date="2018" name="BMC Genomics">
        <title>A manually annotated Actinidia chinensis var. chinensis (kiwifruit) genome highlights the challenges associated with draft genomes and gene prediction in plants.</title>
        <authorList>
            <person name="Pilkington S.M."/>
            <person name="Crowhurst R."/>
            <person name="Hilario E."/>
            <person name="Nardozza S."/>
            <person name="Fraser L."/>
            <person name="Peng Y."/>
            <person name="Gunaseelan K."/>
            <person name="Simpson R."/>
            <person name="Tahir J."/>
            <person name="Deroles S.C."/>
            <person name="Templeton K."/>
            <person name="Luo Z."/>
            <person name="Davy M."/>
            <person name="Cheng C."/>
            <person name="McNeilage M."/>
            <person name="Scaglione D."/>
            <person name="Liu Y."/>
            <person name="Zhang Q."/>
            <person name="Datson P."/>
            <person name="De Silva N."/>
            <person name="Gardiner S.E."/>
            <person name="Bassett H."/>
            <person name="Chagne D."/>
            <person name="McCallum J."/>
            <person name="Dzierzon H."/>
            <person name="Deng C."/>
            <person name="Wang Y.Y."/>
            <person name="Barron L."/>
            <person name="Manako K."/>
            <person name="Bowen J."/>
            <person name="Foster T.M."/>
            <person name="Erridge Z.A."/>
            <person name="Tiffin H."/>
            <person name="Waite C.N."/>
            <person name="Davies K.M."/>
            <person name="Grierson E.P."/>
            <person name="Laing W.A."/>
            <person name="Kirk R."/>
            <person name="Chen X."/>
            <person name="Wood M."/>
            <person name="Montefiori M."/>
            <person name="Brummell D.A."/>
            <person name="Schwinn K.E."/>
            <person name="Catanach A."/>
            <person name="Fullerton C."/>
            <person name="Li D."/>
            <person name="Meiyalaghan S."/>
            <person name="Nieuwenhuizen N."/>
            <person name="Read N."/>
            <person name="Prakash R."/>
            <person name="Hunter D."/>
            <person name="Zhang H."/>
            <person name="McKenzie M."/>
            <person name="Knabel M."/>
            <person name="Harris A."/>
            <person name="Allan A.C."/>
            <person name="Gleave A."/>
            <person name="Chen A."/>
            <person name="Janssen B.J."/>
            <person name="Plunkett B."/>
            <person name="Ampomah-Dwamena C."/>
            <person name="Voogd C."/>
            <person name="Leif D."/>
            <person name="Lafferty D."/>
            <person name="Souleyre E.J.F."/>
            <person name="Varkonyi-Gasic E."/>
            <person name="Gambi F."/>
            <person name="Hanley J."/>
            <person name="Yao J.L."/>
            <person name="Cheung J."/>
            <person name="David K.M."/>
            <person name="Warren B."/>
            <person name="Marsh K."/>
            <person name="Snowden K.C."/>
            <person name="Lin-Wang K."/>
            <person name="Brian L."/>
            <person name="Martinez-Sanchez M."/>
            <person name="Wang M."/>
            <person name="Ileperuma N."/>
            <person name="Macnee N."/>
            <person name="Campin R."/>
            <person name="McAtee P."/>
            <person name="Drummond R.S.M."/>
            <person name="Espley R.V."/>
            <person name="Ireland H.S."/>
            <person name="Wu R."/>
            <person name="Atkinson R.G."/>
            <person name="Karunairetnam S."/>
            <person name="Bulley S."/>
            <person name="Chunkath S."/>
            <person name="Hanley Z."/>
            <person name="Storey R."/>
            <person name="Thrimawithana A.H."/>
            <person name="Thomson S."/>
            <person name="David C."/>
            <person name="Testolin R."/>
            <person name="Huang H."/>
            <person name="Hellens R.P."/>
            <person name="Schaffer R.J."/>
        </authorList>
    </citation>
    <scope>NUCLEOTIDE SEQUENCE [LARGE SCALE GENOMIC DNA]</scope>
    <source>
        <strain evidence="6">cv. Red5</strain>
    </source>
</reference>
<evidence type="ECO:0000313" key="5">
    <source>
        <dbReference type="EMBL" id="PSR89124.1"/>
    </source>
</evidence>
<proteinExistence type="predicted"/>
<dbReference type="InParanoid" id="A0A2R6PCN9"/>
<evidence type="ECO:0000256" key="1">
    <source>
        <dbReference type="ARBA" id="ARBA00022491"/>
    </source>
</evidence>
<dbReference type="EMBL" id="NKQK01000026">
    <property type="protein sequence ID" value="PSR89124.1"/>
    <property type="molecule type" value="Genomic_DNA"/>
</dbReference>
<dbReference type="InterPro" id="IPR037138">
    <property type="entry name" value="His_deacetylse_dom_sf"/>
</dbReference>
<sequence length="169" mass="18878">MESNSFTKTEDRRRVGLIYDEKDVQAFHSRWRGPSGEPKSHPSHLEQTPIRRNSPKVTEKVAKGVLDSAFAIVRPPGYHSEENEPMGFCLHKNVAVAMSLLLNKRRGWYHNVVYMGNENGIPILTMTCTLSDVESFKSGKFLLFAPAKEYASTLVRGLVGGETASTKPL</sequence>
<dbReference type="InterPro" id="IPR023696">
    <property type="entry name" value="Ureohydrolase_dom_sf"/>
</dbReference>
<evidence type="ECO:0000256" key="2">
    <source>
        <dbReference type="ARBA" id="ARBA00022853"/>
    </source>
</evidence>
<dbReference type="Gene3D" id="3.40.800.20">
    <property type="entry name" value="Histone deacetylase domain"/>
    <property type="match status" value="1"/>
</dbReference>
<evidence type="ECO:0000313" key="6">
    <source>
        <dbReference type="Proteomes" id="UP000241394"/>
    </source>
</evidence>
<keyword evidence="6" id="KW-1185">Reference proteome</keyword>
<evidence type="ECO:0000256" key="3">
    <source>
        <dbReference type="SAM" id="MobiDB-lite"/>
    </source>
</evidence>
<dbReference type="GO" id="GO:0040029">
    <property type="term" value="P:epigenetic regulation of gene expression"/>
    <property type="evidence" value="ECO:0007669"/>
    <property type="project" value="TreeGrafter"/>
</dbReference>
<dbReference type="Gramene" id="PSR89124">
    <property type="protein sequence ID" value="PSR89124"/>
    <property type="gene ID" value="CEY00_Acc29319"/>
</dbReference>
<accession>A0A2R6PCN9</accession>
<dbReference type="AlphaFoldDB" id="A0A2R6PCN9"/>
<keyword evidence="2" id="KW-0156">Chromatin regulator</keyword>
<feature type="region of interest" description="Disordered" evidence="3">
    <location>
        <begin position="29"/>
        <end position="55"/>
    </location>
</feature>
<gene>
    <name evidence="5" type="ORF">CEY00_Acc29319</name>
</gene>